<organism evidence="3 4">
    <name type="scientific">Kingdonia uniflora</name>
    <dbReference type="NCBI Taxonomy" id="39325"/>
    <lineage>
        <taxon>Eukaryota</taxon>
        <taxon>Viridiplantae</taxon>
        <taxon>Streptophyta</taxon>
        <taxon>Embryophyta</taxon>
        <taxon>Tracheophyta</taxon>
        <taxon>Spermatophyta</taxon>
        <taxon>Magnoliopsida</taxon>
        <taxon>Ranunculales</taxon>
        <taxon>Circaeasteraceae</taxon>
        <taxon>Kingdonia</taxon>
    </lineage>
</organism>
<dbReference type="EMBL" id="JACGCM010000554">
    <property type="protein sequence ID" value="KAF6170944.1"/>
    <property type="molecule type" value="Genomic_DNA"/>
</dbReference>
<keyword evidence="4" id="KW-1185">Reference proteome</keyword>
<protein>
    <recommendedName>
        <fullName evidence="2">DUF7787 domain-containing protein</fullName>
    </recommendedName>
</protein>
<feature type="region of interest" description="Disordered" evidence="1">
    <location>
        <begin position="142"/>
        <end position="191"/>
    </location>
</feature>
<dbReference type="AlphaFoldDB" id="A0A7J7NVF3"/>
<feature type="compositionally biased region" description="Polar residues" evidence="1">
    <location>
        <begin position="176"/>
        <end position="191"/>
    </location>
</feature>
<gene>
    <name evidence="3" type="ORF">GIB67_014761</name>
</gene>
<dbReference type="Proteomes" id="UP000541444">
    <property type="component" value="Unassembled WGS sequence"/>
</dbReference>
<evidence type="ECO:0000313" key="3">
    <source>
        <dbReference type="EMBL" id="KAF6170944.1"/>
    </source>
</evidence>
<proteinExistence type="predicted"/>
<dbReference type="PANTHER" id="PTHR35096">
    <property type="entry name" value="BNAA08G28570D PROTEIN"/>
    <property type="match status" value="1"/>
</dbReference>
<evidence type="ECO:0000313" key="4">
    <source>
        <dbReference type="Proteomes" id="UP000541444"/>
    </source>
</evidence>
<dbReference type="InterPro" id="IPR056689">
    <property type="entry name" value="DUF7787"/>
</dbReference>
<reference evidence="3 4" key="1">
    <citation type="journal article" date="2020" name="IScience">
        <title>Genome Sequencing of the Endangered Kingdonia uniflora (Circaeasteraceae, Ranunculales) Reveals Potential Mechanisms of Evolutionary Specialization.</title>
        <authorList>
            <person name="Sun Y."/>
            <person name="Deng T."/>
            <person name="Zhang A."/>
            <person name="Moore M.J."/>
            <person name="Landis J.B."/>
            <person name="Lin N."/>
            <person name="Zhang H."/>
            <person name="Zhang X."/>
            <person name="Huang J."/>
            <person name="Zhang X."/>
            <person name="Sun H."/>
            <person name="Wang H."/>
        </authorList>
    </citation>
    <scope>NUCLEOTIDE SEQUENCE [LARGE SCALE GENOMIC DNA]</scope>
    <source>
        <strain evidence="3">TB1705</strain>
        <tissue evidence="3">Leaf</tissue>
    </source>
</reference>
<accession>A0A7J7NVF3</accession>
<feature type="compositionally biased region" description="Basic residues" evidence="1">
    <location>
        <begin position="159"/>
        <end position="170"/>
    </location>
</feature>
<comment type="caution">
    <text evidence="3">The sequence shown here is derived from an EMBL/GenBank/DDBJ whole genome shotgun (WGS) entry which is preliminary data.</text>
</comment>
<name>A0A7J7NVF3_9MAGN</name>
<dbReference type="PANTHER" id="PTHR35096:SF14">
    <property type="match status" value="1"/>
</dbReference>
<dbReference type="OrthoDB" id="692230at2759"/>
<sequence length="191" mass="21042">MKVSEKTISFDDYMAFLDDPINHDLTINHLNQILCMHGCMKLHKQPKIVILNALSSLDLTIPCHSTLYENIYAGDASLSIKEMGNDLGLLQWQECELQSVESFNSTMVIGESDQSGGGFGELCVVKKPKGKKRLSGGEVCAVKPKGKKRSPGEVCGVKAKGKKQRMKKMQKLYGDDSSSNTDRGQSSWLSL</sequence>
<feature type="domain" description="DUF7787" evidence="2">
    <location>
        <begin position="5"/>
        <end position="60"/>
    </location>
</feature>
<dbReference type="Pfam" id="PF25042">
    <property type="entry name" value="DUF7787"/>
    <property type="match status" value="1"/>
</dbReference>
<evidence type="ECO:0000259" key="2">
    <source>
        <dbReference type="Pfam" id="PF25042"/>
    </source>
</evidence>
<evidence type="ECO:0000256" key="1">
    <source>
        <dbReference type="SAM" id="MobiDB-lite"/>
    </source>
</evidence>